<accession>A0A9Q8UTB2</accession>
<gene>
    <name evidence="2" type="ORF">CLAFUR5_09114</name>
</gene>
<dbReference type="InterPro" id="IPR046341">
    <property type="entry name" value="SET_dom_sf"/>
</dbReference>
<evidence type="ECO:0000259" key="1">
    <source>
        <dbReference type="PROSITE" id="PS50280"/>
    </source>
</evidence>
<reference evidence="2" key="1">
    <citation type="submission" date="2021-12" db="EMBL/GenBank/DDBJ databases">
        <authorList>
            <person name="Zaccaron A."/>
            <person name="Stergiopoulos I."/>
        </authorList>
    </citation>
    <scope>NUCLEOTIDE SEQUENCE</scope>
    <source>
        <strain evidence="2">Race5_Kim</strain>
    </source>
</reference>
<dbReference type="AlphaFoldDB" id="A0A9Q8UTB2"/>
<reference evidence="2" key="2">
    <citation type="journal article" date="2022" name="Microb. Genom.">
        <title>A chromosome-scale genome assembly of the tomato pathogen Cladosporium fulvum reveals a compartmentalized genome architecture and the presence of a dispensable chromosome.</title>
        <authorList>
            <person name="Zaccaron A.Z."/>
            <person name="Chen L.H."/>
            <person name="Samaras A."/>
            <person name="Stergiopoulos I."/>
        </authorList>
    </citation>
    <scope>NUCLEOTIDE SEQUENCE</scope>
    <source>
        <strain evidence="2">Race5_Kim</strain>
    </source>
</reference>
<sequence>MAQAVIEAICTRRYEQQPRSILMSATPPLQDDSIQDASNAAEILPDNWPQNIVYLSDLKYTEAALELKPKLTLSPSDTGSWTKIPIELTRSPCSRVKIVTIGDQKHPAYGQRGLFAAENLIPDAFILPYVGEVHCNSLSDTNPHSDYDLSLDREIGLSVDSAYAGNEARYCNDYRGVAERANAEWRDCYVQVPSMRRAGGKRWERRVGIFVVSAGKAGKRTAGIKAGEEILINYGKGFWEGRKTLVSE</sequence>
<protein>
    <recommendedName>
        <fullName evidence="1">SET domain-containing protein</fullName>
    </recommendedName>
</protein>
<evidence type="ECO:0000313" key="2">
    <source>
        <dbReference type="EMBL" id="UJO21653.1"/>
    </source>
</evidence>
<dbReference type="OrthoDB" id="5792673at2759"/>
<keyword evidence="3" id="KW-1185">Reference proteome</keyword>
<dbReference type="InterPro" id="IPR001214">
    <property type="entry name" value="SET_dom"/>
</dbReference>
<dbReference type="EMBL" id="CP090171">
    <property type="protein sequence ID" value="UJO21653.1"/>
    <property type="molecule type" value="Genomic_DNA"/>
</dbReference>
<dbReference type="Pfam" id="PF00856">
    <property type="entry name" value="SET"/>
    <property type="match status" value="1"/>
</dbReference>
<dbReference type="GeneID" id="71988992"/>
<evidence type="ECO:0000313" key="3">
    <source>
        <dbReference type="Proteomes" id="UP000756132"/>
    </source>
</evidence>
<organism evidence="2 3">
    <name type="scientific">Passalora fulva</name>
    <name type="common">Tomato leaf mold</name>
    <name type="synonym">Cladosporium fulvum</name>
    <dbReference type="NCBI Taxonomy" id="5499"/>
    <lineage>
        <taxon>Eukaryota</taxon>
        <taxon>Fungi</taxon>
        <taxon>Dikarya</taxon>
        <taxon>Ascomycota</taxon>
        <taxon>Pezizomycotina</taxon>
        <taxon>Dothideomycetes</taxon>
        <taxon>Dothideomycetidae</taxon>
        <taxon>Mycosphaerellales</taxon>
        <taxon>Mycosphaerellaceae</taxon>
        <taxon>Fulvia</taxon>
    </lineage>
</organism>
<dbReference type="KEGG" id="ffu:CLAFUR5_09114"/>
<dbReference type="SUPFAM" id="SSF82199">
    <property type="entry name" value="SET domain"/>
    <property type="match status" value="1"/>
</dbReference>
<dbReference type="RefSeq" id="XP_047766019.1">
    <property type="nucleotide sequence ID" value="XM_047908262.1"/>
</dbReference>
<proteinExistence type="predicted"/>
<feature type="domain" description="SET" evidence="1">
    <location>
        <begin position="94"/>
        <end position="235"/>
    </location>
</feature>
<dbReference type="Gene3D" id="2.170.270.10">
    <property type="entry name" value="SET domain"/>
    <property type="match status" value="1"/>
</dbReference>
<dbReference type="Proteomes" id="UP000756132">
    <property type="component" value="Chromosome 9"/>
</dbReference>
<dbReference type="PROSITE" id="PS50280">
    <property type="entry name" value="SET"/>
    <property type="match status" value="1"/>
</dbReference>
<name>A0A9Q8UTB2_PASFU</name>